<dbReference type="AlphaFoldDB" id="A0A0W0XVM2"/>
<feature type="compositionally biased region" description="Polar residues" evidence="1">
    <location>
        <begin position="1"/>
        <end position="10"/>
    </location>
</feature>
<feature type="region of interest" description="Disordered" evidence="1">
    <location>
        <begin position="1"/>
        <end position="77"/>
    </location>
</feature>
<keyword evidence="3" id="KW-1185">Reference proteome</keyword>
<accession>A0A0W0XVM2</accession>
<evidence type="ECO:0000313" key="3">
    <source>
        <dbReference type="Proteomes" id="UP000054608"/>
    </source>
</evidence>
<dbReference type="RefSeq" id="WP_058530960.1">
    <property type="nucleotide sequence ID" value="NZ_CAAAIN010000001.1"/>
</dbReference>
<name>A0A0W0XVM2_9GAMM</name>
<protein>
    <submittedName>
        <fullName evidence="2">Uncharacterized protein</fullName>
    </submittedName>
</protein>
<dbReference type="STRING" id="458.Lrub_0849"/>
<reference evidence="2 3" key="1">
    <citation type="submission" date="2015-11" db="EMBL/GenBank/DDBJ databases">
        <title>Genomic analysis of 38 Legionella species identifies large and diverse effector repertoires.</title>
        <authorList>
            <person name="Burstein D."/>
            <person name="Amaro F."/>
            <person name="Zusman T."/>
            <person name="Lifshitz Z."/>
            <person name="Cohen O."/>
            <person name="Gilbert J.A."/>
            <person name="Pupko T."/>
            <person name="Shuman H.A."/>
            <person name="Segal G."/>
        </authorList>
    </citation>
    <scope>NUCLEOTIDE SEQUENCE [LARGE SCALE GENOMIC DNA]</scope>
    <source>
        <strain evidence="2 3">WA-270A-C2</strain>
    </source>
</reference>
<evidence type="ECO:0000313" key="2">
    <source>
        <dbReference type="EMBL" id="KTD48498.1"/>
    </source>
</evidence>
<gene>
    <name evidence="2" type="ORF">Lrub_0849</name>
</gene>
<dbReference type="PATRIC" id="fig|458.5.peg.881"/>
<sequence length="77" mass="8808">MSTNSKNNVHGLSPRSLDAIKPEIEDPPASEEYPDHRPNDKKPRKPQQPDPGTLPDRDPWHSPETEPSRHRIQEPDL</sequence>
<evidence type="ECO:0000256" key="1">
    <source>
        <dbReference type="SAM" id="MobiDB-lite"/>
    </source>
</evidence>
<organism evidence="2 3">
    <name type="scientific">Legionella rubrilucens</name>
    <dbReference type="NCBI Taxonomy" id="458"/>
    <lineage>
        <taxon>Bacteria</taxon>
        <taxon>Pseudomonadati</taxon>
        <taxon>Pseudomonadota</taxon>
        <taxon>Gammaproteobacteria</taxon>
        <taxon>Legionellales</taxon>
        <taxon>Legionellaceae</taxon>
        <taxon>Legionella</taxon>
    </lineage>
</organism>
<dbReference type="Proteomes" id="UP000054608">
    <property type="component" value="Unassembled WGS sequence"/>
</dbReference>
<proteinExistence type="predicted"/>
<feature type="compositionally biased region" description="Basic and acidic residues" evidence="1">
    <location>
        <begin position="55"/>
        <end position="77"/>
    </location>
</feature>
<dbReference type="EMBL" id="LNYT01000007">
    <property type="protein sequence ID" value="KTD48498.1"/>
    <property type="molecule type" value="Genomic_DNA"/>
</dbReference>
<comment type="caution">
    <text evidence="2">The sequence shown here is derived from an EMBL/GenBank/DDBJ whole genome shotgun (WGS) entry which is preliminary data.</text>
</comment>